<organism evidence="2 3">
    <name type="scientific">Pontiella agarivorans</name>
    <dbReference type="NCBI Taxonomy" id="3038953"/>
    <lineage>
        <taxon>Bacteria</taxon>
        <taxon>Pseudomonadati</taxon>
        <taxon>Kiritimatiellota</taxon>
        <taxon>Kiritimatiellia</taxon>
        <taxon>Kiritimatiellales</taxon>
        <taxon>Pontiellaceae</taxon>
        <taxon>Pontiella</taxon>
    </lineage>
</organism>
<protein>
    <submittedName>
        <fullName evidence="2">Ig-like domain-containing protein</fullName>
    </submittedName>
</protein>
<gene>
    <name evidence="2" type="ORF">P9H32_04060</name>
</gene>
<evidence type="ECO:0000313" key="2">
    <source>
        <dbReference type="EMBL" id="MDZ8117790.1"/>
    </source>
</evidence>
<sequence>MKKRVGKITAVTVLGLSGAIAQVSVDINLDTRHEVGGVSELDRETYFVLHAGAGENTWDSEAQETAFLTENDVYLGRANGTLPWNLSQTTEDPSKPGWCNHADMLSRGNSARSNYASDTHAHSLESRARKMMIGGQEGMYPNGQTNGNGFAIGSYEALADYYEQFLTDFYGSGGTDGAPKPAMVEVLNEPFVKADELGTTRANISRLHTNVAAAIHHSHPDVLVGGYCAAHPQYEGSNFGHWEANWKTFIDIAGEHMDFFSLHLYDNPGGSTNVLEHQYRSGSNVEALLDMIEHYSMLTLGEIKPFNISEYGSLSVESDVPYDPKNDWVDVRSYSTILMQLLERPDRMIQTIPFMMVQAEWGRSANGYPYPTRLLYDEDELLGSPKDKDGPFVFTERIKYWQLWNEVRGTRVDTISDDPDIQVDAYVDETNAFVIVSSLDHTGPQTVELNLFGTSRPFEAVEVKHTYADTAGNVVLDHYVTNELAALTLPASSTAVINYQFSDPVVPEKTSVESKYYATTYLQPISAGVPIEFSITNVNVSARYGDAVLRLGAGRAHGLSLKPVLTVNGAEVPVPDDWRGYDQATRDSFFGVLEIPVPYELLQSNNTVSVEFPDNGGHISSVALQTFRFESDIRTRAKMIPIDSAMVQGSEFLMEVTDGPANGWIELHAVTNLVSGNWMVQQQSLPTDAAGQSVITNRITAPQEFYRIVEGSAPGIPVSGFAMEPDVGSVSTGGTFRLLYRLSPDDAADKRIIWSSSDPAVATVSGGIVTALSSGSAIITGETVDGGFTDSCSISVGSTAADIVFDDVNKYRNQQFTNGTYLTVKTEYQAGAGHTVLSPSDGISYKLRQIDASAGPWSVVQDYTAEDAGAAGTAAGASEAQIWIPEDIIPSDQLPADNFYYLFASFNSTDGGSESVGTQPVIIENPNWIPVITFTAPDYGDGPLDGQQLFAAESGWTVSNSTGSGMAFTPDNQSAAILTNAVQLGVGETYHLTINMEFSGTYSTPTAWAYVFLAGMKESQTASSVGTAGTAADANIQIYTGEDKYRLLNEYSGIGASTIANTLDAGDILQFEYQLTLGVDAASTSYTVRLQNLTDGDDTGIGTVNGVDDAIYNALTGSGAYGFFQSHNLTQSDVGFDGLQVNSVTVTLP</sequence>
<dbReference type="Gene3D" id="2.60.40.1080">
    <property type="match status" value="1"/>
</dbReference>
<dbReference type="CDD" id="cd21510">
    <property type="entry name" value="agarase_cat"/>
    <property type="match status" value="1"/>
</dbReference>
<comment type="caution">
    <text evidence="2">The sequence shown here is derived from an EMBL/GenBank/DDBJ whole genome shotgun (WGS) entry which is preliminary data.</text>
</comment>
<dbReference type="InterPro" id="IPR017853">
    <property type="entry name" value="GH"/>
</dbReference>
<dbReference type="Gene3D" id="3.20.20.80">
    <property type="entry name" value="Glycosidases"/>
    <property type="match status" value="1"/>
</dbReference>
<proteinExistence type="predicted"/>
<feature type="domain" description="BIG2" evidence="1">
    <location>
        <begin position="717"/>
        <end position="793"/>
    </location>
</feature>
<dbReference type="Pfam" id="PF18040">
    <property type="entry name" value="BPA_C"/>
    <property type="match status" value="1"/>
</dbReference>
<reference evidence="2 3" key="1">
    <citation type="journal article" date="2024" name="Appl. Environ. Microbiol.">
        <title>Pontiella agarivorans sp. nov., a novel marine anaerobic bacterium capable of degrading macroalgal polysaccharides and fixing nitrogen.</title>
        <authorList>
            <person name="Liu N."/>
            <person name="Kivenson V."/>
            <person name="Peng X."/>
            <person name="Cui Z."/>
            <person name="Lankiewicz T.S."/>
            <person name="Gosselin K.M."/>
            <person name="English C.J."/>
            <person name="Blair E.M."/>
            <person name="O'Malley M.A."/>
            <person name="Valentine D.L."/>
        </authorList>
    </citation>
    <scope>NUCLEOTIDE SEQUENCE [LARGE SCALE GENOMIC DNA]</scope>
    <source>
        <strain evidence="2 3">NLcol2</strain>
    </source>
</reference>
<dbReference type="Proteomes" id="UP001290861">
    <property type="component" value="Unassembled WGS sequence"/>
</dbReference>
<dbReference type="InterPro" id="IPR008964">
    <property type="entry name" value="Invasin/intimin_cell_adhesion"/>
</dbReference>
<dbReference type="InterPro" id="IPR040527">
    <property type="entry name" value="Beta-sand_Porphyrn"/>
</dbReference>
<dbReference type="InterPro" id="IPR041224">
    <property type="entry name" value="BPA_C"/>
</dbReference>
<keyword evidence="3" id="KW-1185">Reference proteome</keyword>
<dbReference type="Gene3D" id="2.60.120.1200">
    <property type="match status" value="1"/>
</dbReference>
<name>A0ABU5MUD9_9BACT</name>
<dbReference type="SUPFAM" id="SSF51445">
    <property type="entry name" value="(Trans)glycosidases"/>
    <property type="match status" value="1"/>
</dbReference>
<dbReference type="Pfam" id="PF18206">
    <property type="entry name" value="Porphyrn_cat_1"/>
    <property type="match status" value="1"/>
</dbReference>
<dbReference type="SMART" id="SM00635">
    <property type="entry name" value="BID_2"/>
    <property type="match status" value="1"/>
</dbReference>
<dbReference type="RefSeq" id="WP_322607592.1">
    <property type="nucleotide sequence ID" value="NZ_JARVCO010000004.1"/>
</dbReference>
<evidence type="ECO:0000259" key="1">
    <source>
        <dbReference type="SMART" id="SM00635"/>
    </source>
</evidence>
<dbReference type="InterPro" id="IPR003343">
    <property type="entry name" value="Big_2"/>
</dbReference>
<dbReference type="SUPFAM" id="SSF49373">
    <property type="entry name" value="Invasin/intimin cell-adhesion fragments"/>
    <property type="match status" value="1"/>
</dbReference>
<dbReference type="Pfam" id="PF02368">
    <property type="entry name" value="Big_2"/>
    <property type="match status" value="1"/>
</dbReference>
<dbReference type="EMBL" id="JARVCO010000004">
    <property type="protein sequence ID" value="MDZ8117790.1"/>
    <property type="molecule type" value="Genomic_DNA"/>
</dbReference>
<accession>A0ABU5MUD9</accession>
<evidence type="ECO:0000313" key="3">
    <source>
        <dbReference type="Proteomes" id="UP001290861"/>
    </source>
</evidence>